<dbReference type="PANTHER" id="PTHR46680:SF3">
    <property type="entry name" value="NF-KAPPA-B INHIBITOR CACTUS"/>
    <property type="match status" value="1"/>
</dbReference>
<evidence type="ECO:0000256" key="1">
    <source>
        <dbReference type="ARBA" id="ARBA00022737"/>
    </source>
</evidence>
<keyword evidence="1" id="KW-0677">Repeat</keyword>
<proteinExistence type="predicted"/>
<dbReference type="Proteomes" id="UP000243579">
    <property type="component" value="Unassembled WGS sequence"/>
</dbReference>
<dbReference type="Pfam" id="PF12796">
    <property type="entry name" value="Ank_2"/>
    <property type="match status" value="1"/>
</dbReference>
<feature type="compositionally biased region" description="Basic and acidic residues" evidence="4">
    <location>
        <begin position="306"/>
        <end position="328"/>
    </location>
</feature>
<evidence type="ECO:0000256" key="3">
    <source>
        <dbReference type="PROSITE-ProRule" id="PRU00023"/>
    </source>
</evidence>
<keyword evidence="6" id="KW-1185">Reference proteome</keyword>
<dbReference type="InterPro" id="IPR036770">
    <property type="entry name" value="Ankyrin_rpt-contain_sf"/>
</dbReference>
<dbReference type="InterPro" id="IPR051070">
    <property type="entry name" value="NF-kappa-B_inhibitor"/>
</dbReference>
<protein>
    <submittedName>
        <fullName evidence="5">Uncharacterized protein</fullName>
    </submittedName>
</protein>
<dbReference type="InterPro" id="IPR002110">
    <property type="entry name" value="Ankyrin_rpt"/>
</dbReference>
<dbReference type="GO" id="GO:0005829">
    <property type="term" value="C:cytosol"/>
    <property type="evidence" value="ECO:0007669"/>
    <property type="project" value="TreeGrafter"/>
</dbReference>
<dbReference type="Pfam" id="PF00023">
    <property type="entry name" value="Ank"/>
    <property type="match status" value="1"/>
</dbReference>
<evidence type="ECO:0000256" key="2">
    <source>
        <dbReference type="ARBA" id="ARBA00023043"/>
    </source>
</evidence>
<feature type="region of interest" description="Disordered" evidence="4">
    <location>
        <begin position="300"/>
        <end position="392"/>
    </location>
</feature>
<feature type="repeat" description="ANK" evidence="3">
    <location>
        <begin position="447"/>
        <end position="479"/>
    </location>
</feature>
<dbReference type="PANTHER" id="PTHR46680">
    <property type="entry name" value="NF-KAPPA-B INHIBITOR ALPHA"/>
    <property type="match status" value="1"/>
</dbReference>
<feature type="compositionally biased region" description="Basic and acidic residues" evidence="4">
    <location>
        <begin position="365"/>
        <end position="384"/>
    </location>
</feature>
<dbReference type="SMART" id="SM00248">
    <property type="entry name" value="ANK"/>
    <property type="match status" value="3"/>
</dbReference>
<evidence type="ECO:0000313" key="6">
    <source>
        <dbReference type="Proteomes" id="UP000243579"/>
    </source>
</evidence>
<dbReference type="AlphaFoldDB" id="A0A1V9Z6V3"/>
<evidence type="ECO:0000256" key="4">
    <source>
        <dbReference type="SAM" id="MobiDB-lite"/>
    </source>
</evidence>
<name>A0A1V9Z6V3_ACHHY</name>
<reference evidence="5 6" key="1">
    <citation type="journal article" date="2014" name="Genome Biol. Evol.">
        <title>The secreted proteins of Achlya hypogyna and Thraustotheca clavata identify the ancestral oomycete secretome and reveal gene acquisitions by horizontal gene transfer.</title>
        <authorList>
            <person name="Misner I."/>
            <person name="Blouin N."/>
            <person name="Leonard G."/>
            <person name="Richards T.A."/>
            <person name="Lane C.E."/>
        </authorList>
    </citation>
    <scope>NUCLEOTIDE SEQUENCE [LARGE SCALE GENOMIC DNA]</scope>
    <source>
        <strain evidence="5 6">ATCC 48635</strain>
    </source>
</reference>
<dbReference type="OrthoDB" id="6781668at2759"/>
<organism evidence="5 6">
    <name type="scientific">Achlya hypogyna</name>
    <name type="common">Oomycete</name>
    <name type="synonym">Protoachlya hypogyna</name>
    <dbReference type="NCBI Taxonomy" id="1202772"/>
    <lineage>
        <taxon>Eukaryota</taxon>
        <taxon>Sar</taxon>
        <taxon>Stramenopiles</taxon>
        <taxon>Oomycota</taxon>
        <taxon>Saprolegniomycetes</taxon>
        <taxon>Saprolegniales</taxon>
        <taxon>Achlyaceae</taxon>
        <taxon>Achlya</taxon>
    </lineage>
</organism>
<accession>A0A1V9Z6V3</accession>
<dbReference type="Gene3D" id="1.25.40.20">
    <property type="entry name" value="Ankyrin repeat-containing domain"/>
    <property type="match status" value="1"/>
</dbReference>
<sequence>MASMATELRTIKAKLEKAMGLERDPLRWTNDVYDLVSQLLDQALENDLGDPRDRNGIGATTLVQAAHNACMVYERHQIKTTLASSSNPDVVRLCNGKKVIGEECLRILNGLNAMSSQTFTEAVVCPELNGPIRMAYRRIDGLARLEEGLRMTAEATKDYDVLEKKIASEVASRHRAEADARNNIDRTASERSSAVFETMQAQRSSRKNLNSKTSQMFQSIEARASTIETLDLQHILATQLEHTASNNLMVPERAIPEEEDKTKDAVDFAKSLFIDDEGDTPKALVSPSVAVAAPTAAVPVAAAESSTKKEPPSKLRAKREERERDRRNNLTPKPDTPKNLVDLAQPSSKAKEKLIHGRRSKNYKLKNDADKRRLDSVSKARAEVEEGDDDTDEEKVRRAEARKFLMKYDGDIWLATKAGKLEVLKKYFLVESPAKLLVMHNKDLDEGRRTLLHTACWWGHLSIVELLVHLGADVDAVDSVLGKTTPLIEAARAGRLEIVKLLLDEGACVSHQDCHGDTALHWAARRGWNSLVMHMVRFAEASTPGIVNRLLAIENYHGYVCTEVARTSYLADVVRKEFGFVIAASRDQRRITRLHGLNRMRRASMHIVAPKSLQAANSVHDIAFENVIDVKAQVLHDLSQLGLNLGAYSYTRG</sequence>
<dbReference type="SUPFAM" id="SSF48403">
    <property type="entry name" value="Ankyrin repeat"/>
    <property type="match status" value="1"/>
</dbReference>
<feature type="repeat" description="ANK" evidence="3">
    <location>
        <begin position="482"/>
        <end position="514"/>
    </location>
</feature>
<dbReference type="EMBL" id="JNBR01000400">
    <property type="protein sequence ID" value="OQR93672.1"/>
    <property type="molecule type" value="Genomic_DNA"/>
</dbReference>
<dbReference type="STRING" id="1202772.A0A1V9Z6V3"/>
<keyword evidence="2 3" id="KW-0040">ANK repeat</keyword>
<dbReference type="PROSITE" id="PS50297">
    <property type="entry name" value="ANK_REP_REGION"/>
    <property type="match status" value="2"/>
</dbReference>
<dbReference type="GO" id="GO:0071356">
    <property type="term" value="P:cellular response to tumor necrosis factor"/>
    <property type="evidence" value="ECO:0007669"/>
    <property type="project" value="TreeGrafter"/>
</dbReference>
<dbReference type="PROSITE" id="PS50088">
    <property type="entry name" value="ANK_REPEAT"/>
    <property type="match status" value="2"/>
</dbReference>
<dbReference type="GO" id="GO:0051059">
    <property type="term" value="F:NF-kappaB binding"/>
    <property type="evidence" value="ECO:0007669"/>
    <property type="project" value="TreeGrafter"/>
</dbReference>
<evidence type="ECO:0000313" key="5">
    <source>
        <dbReference type="EMBL" id="OQR93672.1"/>
    </source>
</evidence>
<gene>
    <name evidence="5" type="ORF">ACHHYP_02359</name>
</gene>
<comment type="caution">
    <text evidence="5">The sequence shown here is derived from an EMBL/GenBank/DDBJ whole genome shotgun (WGS) entry which is preliminary data.</text>
</comment>